<dbReference type="GO" id="GO:0016491">
    <property type="term" value="F:oxidoreductase activity"/>
    <property type="evidence" value="ECO:0007669"/>
    <property type="project" value="UniProtKB-KW"/>
</dbReference>
<accession>A0AAD5SLQ7</accession>
<dbReference type="PANTHER" id="PTHR24320:SF282">
    <property type="entry name" value="WW DOMAIN-CONTAINING OXIDOREDUCTASE"/>
    <property type="match status" value="1"/>
</dbReference>
<keyword evidence="2" id="KW-0521">NADP</keyword>
<name>A0AAD5SLQ7_9FUNG</name>
<dbReference type="SUPFAM" id="SSF51735">
    <property type="entry name" value="NAD(P)-binding Rossmann-fold domains"/>
    <property type="match status" value="1"/>
</dbReference>
<evidence type="ECO:0000256" key="2">
    <source>
        <dbReference type="ARBA" id="ARBA00022857"/>
    </source>
</evidence>
<proteinExistence type="inferred from homology"/>
<dbReference type="AlphaFoldDB" id="A0AAD5SLQ7"/>
<dbReference type="PANTHER" id="PTHR24320">
    <property type="entry name" value="RETINOL DEHYDROGENASE"/>
    <property type="match status" value="1"/>
</dbReference>
<dbReference type="Gene3D" id="3.40.50.720">
    <property type="entry name" value="NAD(P)-binding Rossmann-like Domain"/>
    <property type="match status" value="1"/>
</dbReference>
<evidence type="ECO:0000256" key="1">
    <source>
        <dbReference type="ARBA" id="ARBA00006484"/>
    </source>
</evidence>
<dbReference type="EMBL" id="JADGJH010005076">
    <property type="protein sequence ID" value="KAJ3082279.1"/>
    <property type="molecule type" value="Genomic_DNA"/>
</dbReference>
<evidence type="ECO:0000313" key="5">
    <source>
        <dbReference type="Proteomes" id="UP001211907"/>
    </source>
</evidence>
<reference evidence="4" key="1">
    <citation type="submission" date="2020-05" db="EMBL/GenBank/DDBJ databases">
        <title>Phylogenomic resolution of chytrid fungi.</title>
        <authorList>
            <person name="Stajich J.E."/>
            <person name="Amses K."/>
            <person name="Simmons R."/>
            <person name="Seto K."/>
            <person name="Myers J."/>
            <person name="Bonds A."/>
            <person name="Quandt C.A."/>
            <person name="Barry K."/>
            <person name="Liu P."/>
            <person name="Grigoriev I."/>
            <person name="Longcore J.E."/>
            <person name="James T.Y."/>
        </authorList>
    </citation>
    <scope>NUCLEOTIDE SEQUENCE</scope>
    <source>
        <strain evidence="4">JEL0513</strain>
    </source>
</reference>
<dbReference type="Proteomes" id="UP001211907">
    <property type="component" value="Unassembled WGS sequence"/>
</dbReference>
<evidence type="ECO:0000256" key="3">
    <source>
        <dbReference type="ARBA" id="ARBA00023002"/>
    </source>
</evidence>
<evidence type="ECO:0000313" key="4">
    <source>
        <dbReference type="EMBL" id="KAJ3082279.1"/>
    </source>
</evidence>
<comment type="caution">
    <text evidence="4">The sequence shown here is derived from an EMBL/GenBank/DDBJ whole genome shotgun (WGS) entry which is preliminary data.</text>
</comment>
<gene>
    <name evidence="4" type="ORF">HK100_009710</name>
</gene>
<dbReference type="InterPro" id="IPR036291">
    <property type="entry name" value="NAD(P)-bd_dom_sf"/>
</dbReference>
<keyword evidence="5" id="KW-1185">Reference proteome</keyword>
<protein>
    <submittedName>
        <fullName evidence="4">Uncharacterized protein</fullName>
    </submittedName>
</protein>
<sequence>MASPFKLSADGIEEQFATNHLGHFAFTKVLLEAILKGDRPRIVNLTSDYHTKAPQPQGIRFESINDEKSMSSWDRYGQSKVSNILFSKQLDKLYGDKIFVNSVHPGKIRFVKTELTRGPVASTGAWVKPFLEVIKHFAALDVQDGVLTQLYAATSQDIETKSLKNRYFVPIAVDATETELIALGKNDQLAQKLWDFSEALVAEKIGSSI</sequence>
<comment type="similarity">
    <text evidence="1">Belongs to the short-chain dehydrogenases/reductases (SDR) family.</text>
</comment>
<organism evidence="4 5">
    <name type="scientific">Physocladia obscura</name>
    <dbReference type="NCBI Taxonomy" id="109957"/>
    <lineage>
        <taxon>Eukaryota</taxon>
        <taxon>Fungi</taxon>
        <taxon>Fungi incertae sedis</taxon>
        <taxon>Chytridiomycota</taxon>
        <taxon>Chytridiomycota incertae sedis</taxon>
        <taxon>Chytridiomycetes</taxon>
        <taxon>Chytridiales</taxon>
        <taxon>Chytriomycetaceae</taxon>
        <taxon>Physocladia</taxon>
    </lineage>
</organism>
<keyword evidence="3" id="KW-0560">Oxidoreductase</keyword>